<evidence type="ECO:0000313" key="1">
    <source>
        <dbReference type="EMBL" id="CEK77953.1"/>
    </source>
</evidence>
<protein>
    <submittedName>
        <fullName evidence="1">Uncharacterized protein</fullName>
    </submittedName>
</protein>
<reference evidence="1" key="1">
    <citation type="submission" date="2014-12" db="EMBL/GenBank/DDBJ databases">
        <title>Insight into the proteome of Arion vulgaris.</title>
        <authorList>
            <person name="Aradska J."/>
            <person name="Bulat T."/>
            <person name="Smidak R."/>
            <person name="Sarate P."/>
            <person name="Gangsoo J."/>
            <person name="Sialana F."/>
            <person name="Bilban M."/>
            <person name="Lubec G."/>
        </authorList>
    </citation>
    <scope>NUCLEOTIDE SEQUENCE</scope>
    <source>
        <tissue evidence="1">Skin</tissue>
    </source>
</reference>
<sequence length="58" mass="6724">MITHIKQRQLSSSRLVNENKLSEACTGNRYNKIYGQKTTQIEATKQFDIFTNEGPNYN</sequence>
<gene>
    <name evidence="1" type="primary">ORF107552</name>
</gene>
<organism evidence="1">
    <name type="scientific">Arion vulgaris</name>
    <dbReference type="NCBI Taxonomy" id="1028688"/>
    <lineage>
        <taxon>Eukaryota</taxon>
        <taxon>Metazoa</taxon>
        <taxon>Spiralia</taxon>
        <taxon>Lophotrochozoa</taxon>
        <taxon>Mollusca</taxon>
        <taxon>Gastropoda</taxon>
        <taxon>Heterobranchia</taxon>
        <taxon>Euthyneura</taxon>
        <taxon>Panpulmonata</taxon>
        <taxon>Eupulmonata</taxon>
        <taxon>Stylommatophora</taxon>
        <taxon>Helicina</taxon>
        <taxon>Arionoidea</taxon>
        <taxon>Arionidae</taxon>
        <taxon>Arion</taxon>
    </lineage>
</organism>
<proteinExistence type="predicted"/>
<name>A0A0B7AB58_9EUPU</name>
<dbReference type="AlphaFoldDB" id="A0A0B7AB58"/>
<accession>A0A0B7AB58</accession>
<dbReference type="EMBL" id="HACG01031088">
    <property type="protein sequence ID" value="CEK77953.1"/>
    <property type="molecule type" value="Transcribed_RNA"/>
</dbReference>